<dbReference type="InterPro" id="IPR012341">
    <property type="entry name" value="6hp_glycosidase-like_sf"/>
</dbReference>
<dbReference type="InterPro" id="IPR002105">
    <property type="entry name" value="Dockerin_1_rpt"/>
</dbReference>
<sequence length="474" mass="52566">MKLRKICSGLLAVAISMVALIPANNQAVAATGGAYETGVYRNLFVETGKTQAQVDAKLQAAWDKLFYGNDSSERVYYPVGTDMAYIKDVANGDVRSEGMSYGMMICVQMDKQKEFDNLWRWAKKYMQQQSGALKGFFAWQCNFSGGVMDSTPASDGDEYFAMSLLFAANRWGSNTTGIDYNKEAQTILDAMLHQSDDGQGYNMFNKTYNQVVFCPTAGNYDFTDPSYHLPAFYELWALWDDSDNALWSQIAATSRQFFPKATNATTGLGPDYAEFSGAPKDVSWSSGHSDFRYDAWRIASNIAVDYAWFGKDAWATTFADRLHNFFYSQGVTTYGSNYTLAGSKLNSDHSPGLVAMNAVAALATTSDKSKEFVNDLWNTSIPSGQYRYYDGMLYFLGMLHVSGNFKMWGVQSQTTVTLGDANDDKNIDALDFATIKMYLLNSSTAINLKNADMNEDGSVDSLDLAAIKKKLLNN</sequence>
<evidence type="ECO:0000256" key="8">
    <source>
        <dbReference type="ARBA" id="ARBA00023295"/>
    </source>
</evidence>
<keyword evidence="6" id="KW-0136">Cellulose degradation</keyword>
<comment type="caution">
    <text evidence="12">The sequence shown here is derived from an EMBL/GenBank/DDBJ whole genome shotgun (WGS) entry which is preliminary data.</text>
</comment>
<dbReference type="InterPro" id="IPR008928">
    <property type="entry name" value="6-hairpin_glycosidase_sf"/>
</dbReference>
<feature type="signal peptide" evidence="10">
    <location>
        <begin position="1"/>
        <end position="29"/>
    </location>
</feature>
<dbReference type="GO" id="GO:0030245">
    <property type="term" value="P:cellulose catabolic process"/>
    <property type="evidence" value="ECO:0007669"/>
    <property type="project" value="UniProtKB-KW"/>
</dbReference>
<organism evidence="12 13">
    <name type="scientific">Ruminiclostridium sufflavum DSM 19573</name>
    <dbReference type="NCBI Taxonomy" id="1121337"/>
    <lineage>
        <taxon>Bacteria</taxon>
        <taxon>Bacillati</taxon>
        <taxon>Bacillota</taxon>
        <taxon>Clostridia</taxon>
        <taxon>Eubacteriales</taxon>
        <taxon>Oscillospiraceae</taxon>
        <taxon>Ruminiclostridium</taxon>
    </lineage>
</organism>
<evidence type="ECO:0000256" key="7">
    <source>
        <dbReference type="ARBA" id="ARBA00023277"/>
    </source>
</evidence>
<keyword evidence="5 12" id="KW-0378">Hydrolase</keyword>
<comment type="catalytic activity">
    <reaction evidence="1">
        <text>Endohydrolysis of (1-&gt;4)-beta-D-glucosidic linkages in cellulose, lichenin and cereal beta-D-glucans.</text>
        <dbReference type="EC" id="3.2.1.4"/>
    </reaction>
</comment>
<feature type="chain" id="PRO_5016331578" description="cellulase" evidence="10">
    <location>
        <begin position="30"/>
        <end position="474"/>
    </location>
</feature>
<evidence type="ECO:0000259" key="11">
    <source>
        <dbReference type="PROSITE" id="PS51766"/>
    </source>
</evidence>
<evidence type="ECO:0000256" key="6">
    <source>
        <dbReference type="ARBA" id="ARBA00023001"/>
    </source>
</evidence>
<evidence type="ECO:0000256" key="3">
    <source>
        <dbReference type="ARBA" id="ARBA00012601"/>
    </source>
</evidence>
<evidence type="ECO:0000313" key="12">
    <source>
        <dbReference type="EMBL" id="PYG86535.1"/>
    </source>
</evidence>
<keyword evidence="12" id="KW-0858">Xylan degradation</keyword>
<gene>
    <name evidence="12" type="ORF">LY28_02963</name>
</gene>
<dbReference type="Gene3D" id="1.10.1330.10">
    <property type="entry name" value="Dockerin domain"/>
    <property type="match status" value="1"/>
</dbReference>
<evidence type="ECO:0000313" key="13">
    <source>
        <dbReference type="Proteomes" id="UP000248132"/>
    </source>
</evidence>
<keyword evidence="13" id="KW-1185">Reference proteome</keyword>
<evidence type="ECO:0000256" key="2">
    <source>
        <dbReference type="ARBA" id="ARBA00009209"/>
    </source>
</evidence>
<dbReference type="GO" id="GO:0008810">
    <property type="term" value="F:cellulase activity"/>
    <property type="evidence" value="ECO:0007669"/>
    <property type="project" value="UniProtKB-EC"/>
</dbReference>
<keyword evidence="8 12" id="KW-0326">Glycosidase</keyword>
<dbReference type="AlphaFoldDB" id="A0A318XH86"/>
<dbReference type="PROSITE" id="PS00448">
    <property type="entry name" value="CLOS_CELLULOSOME_RPT"/>
    <property type="match status" value="1"/>
</dbReference>
<dbReference type="InterPro" id="IPR018247">
    <property type="entry name" value="EF_Hand_1_Ca_BS"/>
</dbReference>
<keyword evidence="4 10" id="KW-0732">Signal</keyword>
<keyword evidence="7" id="KW-0119">Carbohydrate metabolism</keyword>
<name>A0A318XH86_9FIRM</name>
<dbReference type="RefSeq" id="WP_340162548.1">
    <property type="nucleotide sequence ID" value="NZ_QKMR01000020.1"/>
</dbReference>
<dbReference type="InterPro" id="IPR016134">
    <property type="entry name" value="Dockerin_dom"/>
</dbReference>
<dbReference type="Gene3D" id="1.50.10.10">
    <property type="match status" value="1"/>
</dbReference>
<dbReference type="InterPro" id="IPR036439">
    <property type="entry name" value="Dockerin_dom_sf"/>
</dbReference>
<protein>
    <recommendedName>
        <fullName evidence="3">cellulase</fullName>
        <ecNumber evidence="3">3.2.1.4</ecNumber>
    </recommendedName>
</protein>
<evidence type="ECO:0000256" key="5">
    <source>
        <dbReference type="ARBA" id="ARBA00022801"/>
    </source>
</evidence>
<dbReference type="PROSITE" id="PS51766">
    <property type="entry name" value="DOCKERIN"/>
    <property type="match status" value="1"/>
</dbReference>
<reference evidence="12 13" key="1">
    <citation type="submission" date="2018-06" db="EMBL/GenBank/DDBJ databases">
        <title>Genomic Encyclopedia of Type Strains, Phase I: the one thousand microbial genomes (KMG-I) project.</title>
        <authorList>
            <person name="Kyrpides N."/>
        </authorList>
    </citation>
    <scope>NUCLEOTIDE SEQUENCE [LARGE SCALE GENOMIC DNA]</scope>
    <source>
        <strain evidence="12 13">DSM 19573</strain>
    </source>
</reference>
<dbReference type="Pfam" id="PF01270">
    <property type="entry name" value="Glyco_hydro_8"/>
    <property type="match status" value="1"/>
</dbReference>
<dbReference type="CDD" id="cd14256">
    <property type="entry name" value="Dockerin_I"/>
    <property type="match status" value="1"/>
</dbReference>
<dbReference type="Pfam" id="PF00404">
    <property type="entry name" value="Dockerin_1"/>
    <property type="match status" value="1"/>
</dbReference>
<evidence type="ECO:0000256" key="9">
    <source>
        <dbReference type="ARBA" id="ARBA00023326"/>
    </source>
</evidence>
<evidence type="ECO:0000256" key="10">
    <source>
        <dbReference type="SAM" id="SignalP"/>
    </source>
</evidence>
<accession>A0A318XH86</accession>
<dbReference type="SUPFAM" id="SSF48208">
    <property type="entry name" value="Six-hairpin glycosidases"/>
    <property type="match status" value="1"/>
</dbReference>
<dbReference type="PROSITE" id="PS00018">
    <property type="entry name" value="EF_HAND_1"/>
    <property type="match status" value="1"/>
</dbReference>
<evidence type="ECO:0000256" key="1">
    <source>
        <dbReference type="ARBA" id="ARBA00000966"/>
    </source>
</evidence>
<dbReference type="PRINTS" id="PR00735">
    <property type="entry name" value="GLHYDRLASE8"/>
</dbReference>
<dbReference type="SUPFAM" id="SSF63446">
    <property type="entry name" value="Type I dockerin domain"/>
    <property type="match status" value="1"/>
</dbReference>
<dbReference type="InterPro" id="IPR002037">
    <property type="entry name" value="Glyco_hydro_8"/>
</dbReference>
<feature type="domain" description="Dockerin" evidence="11">
    <location>
        <begin position="414"/>
        <end position="474"/>
    </location>
</feature>
<dbReference type="GO" id="GO:0045493">
    <property type="term" value="P:xylan catabolic process"/>
    <property type="evidence" value="ECO:0007669"/>
    <property type="project" value="UniProtKB-KW"/>
</dbReference>
<proteinExistence type="inferred from homology"/>
<keyword evidence="9" id="KW-0624">Polysaccharide degradation</keyword>
<dbReference type="EC" id="3.2.1.4" evidence="3"/>
<evidence type="ECO:0000256" key="4">
    <source>
        <dbReference type="ARBA" id="ARBA00022729"/>
    </source>
</evidence>
<dbReference type="EMBL" id="QKMR01000020">
    <property type="protein sequence ID" value="PYG86535.1"/>
    <property type="molecule type" value="Genomic_DNA"/>
</dbReference>
<dbReference type="Proteomes" id="UP000248132">
    <property type="component" value="Unassembled WGS sequence"/>
</dbReference>
<comment type="similarity">
    <text evidence="2">Belongs to the glycosyl hydrolase 8 (cellulase D) family.</text>
</comment>